<dbReference type="Pfam" id="PF00266">
    <property type="entry name" value="Aminotran_5"/>
    <property type="match status" value="1"/>
</dbReference>
<comment type="function">
    <text evidence="4 5">Catalyzes the cleavage of L-kynurenine (L-Kyn) and L-3-hydroxykynurenine (L-3OHKyn) into anthranilic acid (AA) and 3-hydroxyanthranilic acid (3-OHAA), respectively.</text>
</comment>
<dbReference type="EC" id="3.7.1.3" evidence="4 5"/>
<comment type="caution">
    <text evidence="4">Lacks conserved residue(s) required for the propagation of feature annotation.</text>
</comment>
<comment type="pathway">
    <text evidence="4 5">Amino-acid degradation; L-kynurenine degradation; L-alanine and anthranilate from L-kynurenine: step 1/1.</text>
</comment>
<dbReference type="OrthoDB" id="5978656at2759"/>
<dbReference type="Proteomes" id="UP000419144">
    <property type="component" value="Unassembled WGS sequence"/>
</dbReference>
<evidence type="ECO:0000259" key="6">
    <source>
        <dbReference type="Pfam" id="PF00266"/>
    </source>
</evidence>
<protein>
    <recommendedName>
        <fullName evidence="4 5">Kynureninase</fullName>
        <ecNumber evidence="4 5">3.7.1.3</ecNumber>
    </recommendedName>
    <alternativeName>
        <fullName evidence="4">L-kynurenine hydrolase</fullName>
    </alternativeName>
</protein>
<dbReference type="UniPathway" id="UPA00253">
    <property type="reaction ID" value="UER00329"/>
</dbReference>
<evidence type="ECO:0000256" key="3">
    <source>
        <dbReference type="ARBA" id="ARBA00022898"/>
    </source>
</evidence>
<dbReference type="InterPro" id="IPR015422">
    <property type="entry name" value="PyrdxlP-dep_Trfase_small"/>
</dbReference>
<dbReference type="PANTHER" id="PTHR14084:SF0">
    <property type="entry name" value="KYNURENINASE"/>
    <property type="match status" value="1"/>
</dbReference>
<evidence type="ECO:0000256" key="4">
    <source>
        <dbReference type="HAMAP-Rule" id="MF_03017"/>
    </source>
</evidence>
<dbReference type="GO" id="GO:0030429">
    <property type="term" value="F:kynureninase activity"/>
    <property type="evidence" value="ECO:0007669"/>
    <property type="project" value="UniProtKB-UniRule"/>
</dbReference>
<keyword evidence="4 5" id="KW-0963">Cytoplasm</keyword>
<dbReference type="HAMAP" id="MF_01970">
    <property type="entry name" value="Kynureninase"/>
    <property type="match status" value="1"/>
</dbReference>
<feature type="binding site" evidence="4">
    <location>
        <position position="123"/>
    </location>
    <ligand>
        <name>pyridoxal 5'-phosphate</name>
        <dbReference type="ChEBI" id="CHEBI:597326"/>
    </ligand>
</feature>
<comment type="cofactor">
    <cofactor evidence="4 5">
        <name>pyridoxal 5'-phosphate</name>
        <dbReference type="ChEBI" id="CHEBI:597326"/>
    </cofactor>
</comment>
<gene>
    <name evidence="4" type="primary">KYNU</name>
    <name evidence="7" type="ORF">LtaPh_2623900</name>
</gene>
<keyword evidence="2 4" id="KW-0378">Hydrolase</keyword>
<dbReference type="Gene3D" id="3.40.640.10">
    <property type="entry name" value="Type I PLP-dependent aspartate aminotransferase-like (Major domain)"/>
    <property type="match status" value="1"/>
</dbReference>
<feature type="binding site" evidence="4">
    <location>
        <position position="244"/>
    </location>
    <ligand>
        <name>pyridoxal 5'-phosphate</name>
        <dbReference type="ChEBI" id="CHEBI:597326"/>
    </ligand>
</feature>
<evidence type="ECO:0000256" key="5">
    <source>
        <dbReference type="PIRNR" id="PIRNR038800"/>
    </source>
</evidence>
<evidence type="ECO:0000313" key="7">
    <source>
        <dbReference type="EMBL" id="GET89588.1"/>
    </source>
</evidence>
<proteinExistence type="inferred from homology"/>
<dbReference type="NCBIfam" id="TIGR01814">
    <property type="entry name" value="kynureninase"/>
    <property type="match status" value="1"/>
</dbReference>
<dbReference type="GO" id="GO:0034354">
    <property type="term" value="P:'de novo' NAD+ biosynthetic process from L-tryptophan"/>
    <property type="evidence" value="ECO:0007669"/>
    <property type="project" value="UniProtKB-UniRule"/>
</dbReference>
<comment type="caution">
    <text evidence="7">The sequence shown here is derived from an EMBL/GenBank/DDBJ whole genome shotgun (WGS) entry which is preliminary data.</text>
</comment>
<dbReference type="UniPathway" id="UPA00334">
    <property type="reaction ID" value="UER00455"/>
</dbReference>
<keyword evidence="8" id="KW-1185">Reference proteome</keyword>
<evidence type="ECO:0000256" key="2">
    <source>
        <dbReference type="ARBA" id="ARBA00022801"/>
    </source>
</evidence>
<dbReference type="InterPro" id="IPR010111">
    <property type="entry name" value="Kynureninase"/>
</dbReference>
<dbReference type="InterPro" id="IPR015421">
    <property type="entry name" value="PyrdxlP-dep_Trfase_major"/>
</dbReference>
<dbReference type="InterPro" id="IPR015424">
    <property type="entry name" value="PyrdxlP-dep_Trfase"/>
</dbReference>
<name>A0A640KJU0_LEITA</name>
<dbReference type="Gene3D" id="3.90.1150.10">
    <property type="entry name" value="Aspartate Aminotransferase, domain 1"/>
    <property type="match status" value="1"/>
</dbReference>
<dbReference type="SUPFAM" id="SSF53383">
    <property type="entry name" value="PLP-dependent transferases"/>
    <property type="match status" value="1"/>
</dbReference>
<feature type="modified residue" description="N6-(pyridoxal phosphate)lysine" evidence="4">
    <location>
        <position position="267"/>
    </location>
</feature>
<sequence length="468" mass="50762">MRNAAAETLLSTVSATGMALTEDGFAECMDEADPLREHRNSYHIPMMRDGAHISYFAGNTLGPQHVGVEASMAIFLKKWREQAAEGNFMQPTPWSAIDQMCIKDMAAIVGAKDTEVAIMNTPTVNLQLLLDAFYHPQGSKKKIIIDPHSFPSESYCFFSQLETRGLNPTEDLIQITALGTKDWNSPTTVIPMEAFLSVIEKRGDEAAIIIVSAVQHLTGQWLDIPAIVKAAHAKKILVGVDCAHAAGNVPLHLHDWDVDFAFWCTCKYLNSGPGSIGSVFVHNKHKSGGIPLSHLNRCWGNEIQRGLPQHHNVNPVSGASELQTSAPSAACYMILAPSLKLMASVGMEAIREKSLLLTAYLELLVSELVPPGCVEIVTPADPNQRGAQLSLRILPNKLKSVQAAAPGYECGTGEAGETDDASLLQRQLLDEGVMIHRCPPDVVPVAPAPMYNSFTDVLRAARIIASLF</sequence>
<comment type="similarity">
    <text evidence="4 5">Belongs to the kynureninase family.</text>
</comment>
<comment type="subcellular location">
    <subcellularLocation>
        <location evidence="4 5">Cytoplasm</location>
    </subcellularLocation>
</comment>
<dbReference type="PIRSF" id="PIRSF038800">
    <property type="entry name" value="KYNU"/>
    <property type="match status" value="1"/>
</dbReference>
<comment type="catalytic activity">
    <reaction evidence="5">
        <text>3-hydroxy-L-kynurenine + H2O = 3-hydroxyanthranilate + L-alanine + H(+)</text>
        <dbReference type="Rhea" id="RHEA:25143"/>
        <dbReference type="ChEBI" id="CHEBI:15377"/>
        <dbReference type="ChEBI" id="CHEBI:15378"/>
        <dbReference type="ChEBI" id="CHEBI:36559"/>
        <dbReference type="ChEBI" id="CHEBI:57972"/>
        <dbReference type="ChEBI" id="CHEBI:58125"/>
        <dbReference type="EC" id="3.7.1.3"/>
    </reaction>
</comment>
<evidence type="ECO:0000256" key="1">
    <source>
        <dbReference type="ARBA" id="ARBA00022642"/>
    </source>
</evidence>
<dbReference type="GO" id="GO:0097053">
    <property type="term" value="P:L-kynurenine catabolic process"/>
    <property type="evidence" value="ECO:0007669"/>
    <property type="project" value="UniProtKB-UniRule"/>
</dbReference>
<comment type="subunit">
    <text evidence="4 5">Homodimer.</text>
</comment>
<reference evidence="7" key="1">
    <citation type="submission" date="2019-11" db="EMBL/GenBank/DDBJ databases">
        <title>Leishmania tarentolae CDS.</title>
        <authorList>
            <person name="Goto Y."/>
            <person name="Yamagishi J."/>
        </authorList>
    </citation>
    <scope>NUCLEOTIDE SEQUENCE [LARGE SCALE GENOMIC DNA]</scope>
    <source>
        <strain evidence="7">Parrot Tar II</strain>
    </source>
</reference>
<dbReference type="AlphaFoldDB" id="A0A640KJU0"/>
<comment type="catalytic activity">
    <reaction evidence="4 5">
        <text>L-kynurenine + H2O = anthranilate + L-alanine + H(+)</text>
        <dbReference type="Rhea" id="RHEA:16813"/>
        <dbReference type="ChEBI" id="CHEBI:15377"/>
        <dbReference type="ChEBI" id="CHEBI:15378"/>
        <dbReference type="ChEBI" id="CHEBI:16567"/>
        <dbReference type="ChEBI" id="CHEBI:57959"/>
        <dbReference type="ChEBI" id="CHEBI:57972"/>
        <dbReference type="EC" id="3.7.1.3"/>
    </reaction>
</comment>
<feature type="binding site" evidence="4">
    <location>
        <position position="241"/>
    </location>
    <ligand>
        <name>pyridoxal 5'-phosphate</name>
        <dbReference type="ChEBI" id="CHEBI:597326"/>
    </ligand>
</feature>
<feature type="domain" description="Aminotransferase class V" evidence="6">
    <location>
        <begin position="192"/>
        <end position="367"/>
    </location>
</feature>
<comment type="pathway">
    <text evidence="4 5">Cofactor biosynthesis; NAD(+) biosynthesis; quinolinate from L-kynurenine: step 2/3.</text>
</comment>
<dbReference type="GO" id="GO:0019805">
    <property type="term" value="P:quinolinate biosynthetic process"/>
    <property type="evidence" value="ECO:0007669"/>
    <property type="project" value="UniProtKB-UniRule"/>
</dbReference>
<feature type="binding site" evidence="4">
    <location>
        <position position="212"/>
    </location>
    <ligand>
        <name>pyridoxal 5'-phosphate</name>
        <dbReference type="ChEBI" id="CHEBI:597326"/>
    </ligand>
</feature>
<dbReference type="VEuPathDB" id="TriTrypDB:LtaPh_2623900"/>
<dbReference type="GO" id="GO:0005737">
    <property type="term" value="C:cytoplasm"/>
    <property type="evidence" value="ECO:0007669"/>
    <property type="project" value="UniProtKB-SubCell"/>
</dbReference>
<dbReference type="EMBL" id="BLBS01000036">
    <property type="protein sequence ID" value="GET89588.1"/>
    <property type="molecule type" value="Genomic_DNA"/>
</dbReference>
<dbReference type="PANTHER" id="PTHR14084">
    <property type="entry name" value="KYNURENINASE"/>
    <property type="match status" value="1"/>
</dbReference>
<keyword evidence="3 4" id="KW-0663">Pyridoxal phosphate</keyword>
<dbReference type="InterPro" id="IPR000192">
    <property type="entry name" value="Aminotrans_V_dom"/>
</dbReference>
<dbReference type="GO" id="GO:0019441">
    <property type="term" value="P:L-tryptophan catabolic process to kynurenine"/>
    <property type="evidence" value="ECO:0007669"/>
    <property type="project" value="TreeGrafter"/>
</dbReference>
<accession>A0A640KJU0</accession>
<dbReference type="GO" id="GO:0030170">
    <property type="term" value="F:pyridoxal phosphate binding"/>
    <property type="evidence" value="ECO:0007669"/>
    <property type="project" value="UniProtKB-UniRule"/>
</dbReference>
<dbReference type="GO" id="GO:0043420">
    <property type="term" value="P:anthranilate metabolic process"/>
    <property type="evidence" value="ECO:0007669"/>
    <property type="project" value="UniProtKB-UniRule"/>
</dbReference>
<evidence type="ECO:0000313" key="8">
    <source>
        <dbReference type="Proteomes" id="UP000419144"/>
    </source>
</evidence>
<organism evidence="7 8">
    <name type="scientific">Leishmania tarentolae</name>
    <name type="common">Sauroleishmania tarentolae</name>
    <dbReference type="NCBI Taxonomy" id="5689"/>
    <lineage>
        <taxon>Eukaryota</taxon>
        <taxon>Discoba</taxon>
        <taxon>Euglenozoa</taxon>
        <taxon>Kinetoplastea</taxon>
        <taxon>Metakinetoplastina</taxon>
        <taxon>Trypanosomatida</taxon>
        <taxon>Trypanosomatidae</taxon>
        <taxon>Leishmaniinae</taxon>
        <taxon>Leishmania</taxon>
        <taxon>lizard Leishmania</taxon>
    </lineage>
</organism>
<keyword evidence="1 4" id="KW-0662">Pyridine nucleotide biosynthesis</keyword>